<reference evidence="2 3" key="1">
    <citation type="submission" date="2020-10" db="EMBL/GenBank/DDBJ databases">
        <title>Connecting structure to function with the recovery of over 1000 high-quality activated sludge metagenome-assembled genomes encoding full-length rRNA genes using long-read sequencing.</title>
        <authorList>
            <person name="Singleton C.M."/>
            <person name="Petriglieri F."/>
            <person name="Kristensen J.M."/>
            <person name="Kirkegaard R.H."/>
            <person name="Michaelsen T.Y."/>
            <person name="Andersen M.H."/>
            <person name="Karst S.M."/>
            <person name="Dueholm M.S."/>
            <person name="Nielsen P.H."/>
            <person name="Albertsen M."/>
        </authorList>
    </citation>
    <scope>NUCLEOTIDE SEQUENCE [LARGE SCALE GENOMIC DNA]</scope>
    <source>
        <strain evidence="2">OdNE_18-Q3-R46-58_MAXAC.008</strain>
    </source>
</reference>
<dbReference type="InterPro" id="IPR011042">
    <property type="entry name" value="6-blade_b-propeller_TolB-like"/>
</dbReference>
<evidence type="ECO:0000313" key="2">
    <source>
        <dbReference type="EMBL" id="MBK8571887.1"/>
    </source>
</evidence>
<sequence>MHALSPWFRTPAALLCALPGLAQAPAQDGELAARLYRSGERAYASKAYKEALETWAQLLQSSPQSEFAPKVLLRLAQYHVDIERKPETAMPYLERLRRDHIKSPEAADGLLLRGILQARQARRPLELKDAMADFNRVLDLFPDAGACAEARLQLGRAWRDQGQWGRALQHFVEAFRLHHGSAVASRAMLEAATTMDLLGDLPGCLRMLQRLRAEHPQTPEAQEATWRTAVLVKHRLQKPPLRNEGPWPAGRAKWLKTPTLLALASDGALLIFQNELDRVFRLQGTELVPQGPPAPGTRVLCAGPEGTTWMLSKNTLVREEGGVAQPLGTLSAISGAAVDRWGTLWVSDAKMPALTLFTPDGSSRTVASPPAGAMAALPTGGLVISADADRKLLFLDRDGQPRIVVPYGQDLPAPFKAVTALATDGAGQIAALVDGGDFGEGVVIYGPDGAVLRQATFKALGISGRITSLAMDRSGGLILCDRRNDLLIRLN</sequence>
<comment type="caution">
    <text evidence="2">The sequence shown here is derived from an EMBL/GenBank/DDBJ whole genome shotgun (WGS) entry which is preliminary data.</text>
</comment>
<dbReference type="Gene3D" id="2.120.10.30">
    <property type="entry name" value="TolB, C-terminal domain"/>
    <property type="match status" value="1"/>
</dbReference>
<dbReference type="Proteomes" id="UP000709959">
    <property type="component" value="Unassembled WGS sequence"/>
</dbReference>
<dbReference type="InterPro" id="IPR019734">
    <property type="entry name" value="TPR_rpt"/>
</dbReference>
<gene>
    <name evidence="2" type="ORF">IPN91_04415</name>
</gene>
<protein>
    <submittedName>
        <fullName evidence="2">Tetratricopeptide repeat protein</fullName>
    </submittedName>
</protein>
<dbReference type="PROSITE" id="PS50005">
    <property type="entry name" value="TPR"/>
    <property type="match status" value="1"/>
</dbReference>
<feature type="repeat" description="TPR" evidence="1">
    <location>
        <begin position="148"/>
        <end position="181"/>
    </location>
</feature>
<keyword evidence="1" id="KW-0802">TPR repeat</keyword>
<proteinExistence type="predicted"/>
<dbReference type="AlphaFoldDB" id="A0A936F0H6"/>
<evidence type="ECO:0000313" key="3">
    <source>
        <dbReference type="Proteomes" id="UP000709959"/>
    </source>
</evidence>
<evidence type="ECO:0000256" key="1">
    <source>
        <dbReference type="PROSITE-ProRule" id="PRU00339"/>
    </source>
</evidence>
<dbReference type="InterPro" id="IPR011990">
    <property type="entry name" value="TPR-like_helical_dom_sf"/>
</dbReference>
<dbReference type="SUPFAM" id="SSF101898">
    <property type="entry name" value="NHL repeat"/>
    <property type="match status" value="1"/>
</dbReference>
<dbReference type="SUPFAM" id="SSF48452">
    <property type="entry name" value="TPR-like"/>
    <property type="match status" value="1"/>
</dbReference>
<dbReference type="Gene3D" id="1.25.40.10">
    <property type="entry name" value="Tetratricopeptide repeat domain"/>
    <property type="match status" value="1"/>
</dbReference>
<dbReference type="EMBL" id="JADKCH010000002">
    <property type="protein sequence ID" value="MBK8571887.1"/>
    <property type="molecule type" value="Genomic_DNA"/>
</dbReference>
<accession>A0A936F0H6</accession>
<name>A0A936F0H6_9BACT</name>
<organism evidence="2 3">
    <name type="scientific">Candidatus Geothrix odensensis</name>
    <dbReference type="NCBI Taxonomy" id="2954440"/>
    <lineage>
        <taxon>Bacteria</taxon>
        <taxon>Pseudomonadati</taxon>
        <taxon>Acidobacteriota</taxon>
        <taxon>Holophagae</taxon>
        <taxon>Holophagales</taxon>
        <taxon>Holophagaceae</taxon>
        <taxon>Geothrix</taxon>
    </lineage>
</organism>